<evidence type="ECO:0000313" key="2">
    <source>
        <dbReference type="Proteomes" id="UP001396334"/>
    </source>
</evidence>
<evidence type="ECO:0000313" key="1">
    <source>
        <dbReference type="EMBL" id="KAK9044710.1"/>
    </source>
</evidence>
<reference evidence="1 2" key="1">
    <citation type="journal article" date="2024" name="G3 (Bethesda)">
        <title>Genome assembly of Hibiscus sabdariffa L. provides insights into metabolisms of medicinal natural products.</title>
        <authorList>
            <person name="Kim T."/>
        </authorList>
    </citation>
    <scope>NUCLEOTIDE SEQUENCE [LARGE SCALE GENOMIC DNA]</scope>
    <source>
        <strain evidence="1">TK-2024</strain>
        <tissue evidence="1">Old leaves</tissue>
    </source>
</reference>
<organism evidence="1 2">
    <name type="scientific">Hibiscus sabdariffa</name>
    <name type="common">roselle</name>
    <dbReference type="NCBI Taxonomy" id="183260"/>
    <lineage>
        <taxon>Eukaryota</taxon>
        <taxon>Viridiplantae</taxon>
        <taxon>Streptophyta</taxon>
        <taxon>Embryophyta</taxon>
        <taxon>Tracheophyta</taxon>
        <taxon>Spermatophyta</taxon>
        <taxon>Magnoliopsida</taxon>
        <taxon>eudicotyledons</taxon>
        <taxon>Gunneridae</taxon>
        <taxon>Pentapetalae</taxon>
        <taxon>rosids</taxon>
        <taxon>malvids</taxon>
        <taxon>Malvales</taxon>
        <taxon>Malvaceae</taxon>
        <taxon>Malvoideae</taxon>
        <taxon>Hibiscus</taxon>
    </lineage>
</organism>
<accession>A0ABR2U4V6</accession>
<proteinExistence type="predicted"/>
<comment type="caution">
    <text evidence="1">The sequence shown here is derived from an EMBL/GenBank/DDBJ whole genome shotgun (WGS) entry which is preliminary data.</text>
</comment>
<dbReference type="Proteomes" id="UP001396334">
    <property type="component" value="Unassembled WGS sequence"/>
</dbReference>
<name>A0ABR2U4V6_9ROSI</name>
<gene>
    <name evidence="1" type="ORF">V6N11_058604</name>
</gene>
<dbReference type="EMBL" id="JBBPBN010000002">
    <property type="protein sequence ID" value="KAK9044710.1"/>
    <property type="molecule type" value="Genomic_DNA"/>
</dbReference>
<protein>
    <submittedName>
        <fullName evidence="1">Uncharacterized protein</fullName>
    </submittedName>
</protein>
<keyword evidence="2" id="KW-1185">Reference proteome</keyword>
<sequence length="109" mass="12168">MDINGMNKTGGGPQIFTYSISMLCYPTPTVEGKVIQNVEVRSNIDGGNHTTTLIIEEGHDLKMQVGGDITTTSRSKQRRKKETTNKGLRIREKLEIQITLQTCDLRMAD</sequence>